<accession>A0A1V4JMI0</accession>
<gene>
    <name evidence="1" type="ORF">AV530_005758</name>
</gene>
<dbReference type="EMBL" id="LSYS01006902">
    <property type="protein sequence ID" value="OPJ73393.1"/>
    <property type="molecule type" value="Genomic_DNA"/>
</dbReference>
<proteinExistence type="predicted"/>
<organism evidence="1 2">
    <name type="scientific">Patagioenas fasciata monilis</name>
    <dbReference type="NCBI Taxonomy" id="372326"/>
    <lineage>
        <taxon>Eukaryota</taxon>
        <taxon>Metazoa</taxon>
        <taxon>Chordata</taxon>
        <taxon>Craniata</taxon>
        <taxon>Vertebrata</taxon>
        <taxon>Euteleostomi</taxon>
        <taxon>Archelosauria</taxon>
        <taxon>Archosauria</taxon>
        <taxon>Dinosauria</taxon>
        <taxon>Saurischia</taxon>
        <taxon>Theropoda</taxon>
        <taxon>Coelurosauria</taxon>
        <taxon>Aves</taxon>
        <taxon>Neognathae</taxon>
        <taxon>Neoaves</taxon>
        <taxon>Columbimorphae</taxon>
        <taxon>Columbiformes</taxon>
        <taxon>Columbidae</taxon>
        <taxon>Patagioenas</taxon>
    </lineage>
</organism>
<protein>
    <submittedName>
        <fullName evidence="1">Uncharacterized protein</fullName>
    </submittedName>
</protein>
<reference evidence="1 2" key="1">
    <citation type="submission" date="2016-02" db="EMBL/GenBank/DDBJ databases">
        <title>Band-tailed pigeon sequencing and assembly.</title>
        <authorList>
            <person name="Soares A.E."/>
            <person name="Novak B.J."/>
            <person name="Rice E.S."/>
            <person name="O'Connell B."/>
            <person name="Chang D."/>
            <person name="Weber S."/>
            <person name="Shapiro B."/>
        </authorList>
    </citation>
    <scope>NUCLEOTIDE SEQUENCE [LARGE SCALE GENOMIC DNA]</scope>
    <source>
        <strain evidence="1">BTP2013</strain>
        <tissue evidence="1">Blood</tissue>
    </source>
</reference>
<evidence type="ECO:0000313" key="2">
    <source>
        <dbReference type="Proteomes" id="UP000190648"/>
    </source>
</evidence>
<dbReference type="Proteomes" id="UP000190648">
    <property type="component" value="Unassembled WGS sequence"/>
</dbReference>
<dbReference type="AlphaFoldDB" id="A0A1V4JMI0"/>
<dbReference type="OrthoDB" id="10632841at2759"/>
<evidence type="ECO:0000313" key="1">
    <source>
        <dbReference type="EMBL" id="OPJ73393.1"/>
    </source>
</evidence>
<sequence>MLEKYRQKKCLPAWEPGPGTRSILEKHAAGRFEVQLGTWKLETSRDTTDNCKKQRTVPATYHVKRLNSPHELWSLTGGAWLGPASMNQSIFGENFGKWQCEEAGTGKIVECCWEKMAVLNDLLHYTYAELSEAAAVFWLVYSPLQEKKSTYTLGLGDGIHVILA</sequence>
<keyword evidence="2" id="KW-1185">Reference proteome</keyword>
<comment type="caution">
    <text evidence="1">The sequence shown here is derived from an EMBL/GenBank/DDBJ whole genome shotgun (WGS) entry which is preliminary data.</text>
</comment>
<name>A0A1V4JMI0_PATFA</name>